<evidence type="ECO:0000259" key="1">
    <source>
        <dbReference type="Pfam" id="PF01402"/>
    </source>
</evidence>
<sequence>MERITVRLPEKQIVALNALVERGDYASVSEVVRDAIREFLKKHGFGVNLADLMVERTKQLS</sequence>
<dbReference type="CDD" id="cd22231">
    <property type="entry name" value="RHH_NikR_HicB-like"/>
    <property type="match status" value="1"/>
</dbReference>
<dbReference type="Proteomes" id="UP000885936">
    <property type="component" value="Unassembled WGS sequence"/>
</dbReference>
<feature type="domain" description="Ribbon-helix-helix protein CopG" evidence="1">
    <location>
        <begin position="2"/>
        <end position="42"/>
    </location>
</feature>
<dbReference type="InterPro" id="IPR013321">
    <property type="entry name" value="Arc_rbn_hlx_hlx"/>
</dbReference>
<dbReference type="Pfam" id="PF01402">
    <property type="entry name" value="RHH_1"/>
    <property type="match status" value="1"/>
</dbReference>
<dbReference type="InterPro" id="IPR010985">
    <property type="entry name" value="Ribbon_hlx_hlx"/>
</dbReference>
<dbReference type="EMBL" id="DRIE01000131">
    <property type="protein sequence ID" value="HEC57819.1"/>
    <property type="molecule type" value="Genomic_DNA"/>
</dbReference>
<gene>
    <name evidence="2" type="ORF">ENI32_08135</name>
</gene>
<feature type="non-terminal residue" evidence="2">
    <location>
        <position position="61"/>
    </location>
</feature>
<dbReference type="SUPFAM" id="SSF47598">
    <property type="entry name" value="Ribbon-helix-helix"/>
    <property type="match status" value="1"/>
</dbReference>
<name>A0A7J2S526_9EURY</name>
<organism evidence="2">
    <name type="scientific">Candidatus Syntropharchaeum butanivorans</name>
    <dbReference type="NCBI Taxonomy" id="1839936"/>
    <lineage>
        <taxon>Archaea</taxon>
        <taxon>Methanobacteriati</taxon>
        <taxon>Methanobacteriota</taxon>
        <taxon>Stenosarchaea group</taxon>
        <taxon>Methanomicrobia</taxon>
        <taxon>Methanosarcinales</taxon>
        <taxon>ANME-2 cluster</taxon>
        <taxon>Candidatus Syntropharchaeum</taxon>
    </lineage>
</organism>
<dbReference type="InterPro" id="IPR002145">
    <property type="entry name" value="CopG"/>
</dbReference>
<comment type="caution">
    <text evidence="2">The sequence shown here is derived from an EMBL/GenBank/DDBJ whole genome shotgun (WGS) entry which is preliminary data.</text>
</comment>
<protein>
    <submittedName>
        <fullName evidence="2">Ribbon-helix-helix protein, CopG family</fullName>
    </submittedName>
</protein>
<dbReference type="GO" id="GO:0006355">
    <property type="term" value="P:regulation of DNA-templated transcription"/>
    <property type="evidence" value="ECO:0007669"/>
    <property type="project" value="InterPro"/>
</dbReference>
<proteinExistence type="predicted"/>
<accession>A0A7J2S526</accession>
<dbReference type="AlphaFoldDB" id="A0A7J2S526"/>
<dbReference type="Gene3D" id="1.10.1220.10">
    <property type="entry name" value="Met repressor-like"/>
    <property type="match status" value="1"/>
</dbReference>
<evidence type="ECO:0000313" key="2">
    <source>
        <dbReference type="EMBL" id="HEC57819.1"/>
    </source>
</evidence>
<reference evidence="2" key="1">
    <citation type="journal article" date="2020" name="mSystems">
        <title>Genome- and Community-Level Interaction Insights into Carbon Utilization and Element Cycling Functions of Hydrothermarchaeota in Hydrothermal Sediment.</title>
        <authorList>
            <person name="Zhou Z."/>
            <person name="Liu Y."/>
            <person name="Xu W."/>
            <person name="Pan J."/>
            <person name="Luo Z.H."/>
            <person name="Li M."/>
        </authorList>
    </citation>
    <scope>NUCLEOTIDE SEQUENCE [LARGE SCALE GENOMIC DNA]</scope>
    <source>
        <strain evidence="2">HyVt-386</strain>
    </source>
</reference>